<dbReference type="InterPro" id="IPR032466">
    <property type="entry name" value="Metal_Hydrolase"/>
</dbReference>
<name>A0ABR7VHI0_VIRHA</name>
<accession>A0ABR7VHI0</accession>
<dbReference type="PANTHER" id="PTHR10443">
    <property type="entry name" value="MICROSOMAL DIPEPTIDASE"/>
    <property type="match status" value="1"/>
</dbReference>
<comment type="caution">
    <text evidence="1">The sequence shown here is derived from an EMBL/GenBank/DDBJ whole genome shotgun (WGS) entry which is preliminary data.</text>
</comment>
<dbReference type="PROSITE" id="PS51365">
    <property type="entry name" value="RENAL_DIPEPTIDASE_2"/>
    <property type="match status" value="1"/>
</dbReference>
<dbReference type="Gene3D" id="3.20.20.140">
    <property type="entry name" value="Metal-dependent hydrolases"/>
    <property type="match status" value="1"/>
</dbReference>
<evidence type="ECO:0000313" key="2">
    <source>
        <dbReference type="Proteomes" id="UP000621631"/>
    </source>
</evidence>
<evidence type="ECO:0000313" key="1">
    <source>
        <dbReference type="EMBL" id="MBD1221141.1"/>
    </source>
</evidence>
<dbReference type="PANTHER" id="PTHR10443:SF12">
    <property type="entry name" value="DIPEPTIDASE"/>
    <property type="match status" value="1"/>
</dbReference>
<sequence length="320" mass="36407">MNVIDTHCDALVKMQIAKRERNQLVSYKNSEQLTTNLMELQKGKVIVQFFAIFIKPYVPTERKWEYALEQIEIFHSEIIGKNPSMKHIKHWQDIDKLREGEIGAILTLEGAEPIGNELEKLEYLYRAGILLIGLTWNHANLCGDGAGVPNAGGLTSFGKEVIKHNNKHGVFTDVSHASVNGFWDTVEIADYLIASHSNVRSLCDHPRNLNDDQIKSMLDNNGLIHVVYNPPFIHKKNVVKISDLIKHIDYICALGGVKNIGFGSDFDGIKTFVSNLERASHYQNLINELLKYYSEDEVKGFAYQNFLHNRPRNFHTTMSD</sequence>
<proteinExistence type="predicted"/>
<protein>
    <submittedName>
        <fullName evidence="1">Dipeptidase</fullName>
    </submittedName>
</protein>
<dbReference type="SUPFAM" id="SSF51556">
    <property type="entry name" value="Metallo-dependent hydrolases"/>
    <property type="match status" value="1"/>
</dbReference>
<keyword evidence="2" id="KW-1185">Reference proteome</keyword>
<dbReference type="InterPro" id="IPR008257">
    <property type="entry name" value="Pept_M19"/>
</dbReference>
<dbReference type="Pfam" id="PF01244">
    <property type="entry name" value="Peptidase_M19"/>
    <property type="match status" value="1"/>
</dbReference>
<dbReference type="CDD" id="cd01301">
    <property type="entry name" value="rDP_like"/>
    <property type="match status" value="1"/>
</dbReference>
<reference evidence="1 2" key="1">
    <citation type="submission" date="2020-09" db="EMBL/GenBank/DDBJ databases">
        <title>Draft Genome Sequences of Oil-Oxidizing Bacteria Halomonas titanicae, Marinobacter lutaoensis, and Virgibacillus halodenitrificans Isolated from Highly Saline Environments.</title>
        <authorList>
            <person name="Grouzdev D.S."/>
            <person name="Sokolova D.S."/>
            <person name="Semenova E.M."/>
            <person name="Borzenkov I.A."/>
            <person name="Bidzhieva S.K."/>
            <person name="Poltaraus A.B."/>
            <person name="Nazina T.N."/>
        </authorList>
    </citation>
    <scope>NUCLEOTIDE SEQUENCE [LARGE SCALE GENOMIC DNA]</scope>
    <source>
        <strain evidence="1 2">VKM B-3472D</strain>
    </source>
</reference>
<dbReference type="RefSeq" id="WP_160949424.1">
    <property type="nucleotide sequence ID" value="NZ_JACWEZ010000001.1"/>
</dbReference>
<dbReference type="Proteomes" id="UP000621631">
    <property type="component" value="Unassembled WGS sequence"/>
</dbReference>
<organism evidence="1 2">
    <name type="scientific">Virgibacillus halodenitrificans</name>
    <name type="common">Bacillus halodenitrificans</name>
    <dbReference type="NCBI Taxonomy" id="1482"/>
    <lineage>
        <taxon>Bacteria</taxon>
        <taxon>Bacillati</taxon>
        <taxon>Bacillota</taxon>
        <taxon>Bacilli</taxon>
        <taxon>Bacillales</taxon>
        <taxon>Bacillaceae</taxon>
        <taxon>Virgibacillus</taxon>
    </lineage>
</organism>
<dbReference type="EMBL" id="JACWEZ010000001">
    <property type="protein sequence ID" value="MBD1221141.1"/>
    <property type="molecule type" value="Genomic_DNA"/>
</dbReference>
<gene>
    <name evidence="1" type="ORF">IC602_00775</name>
</gene>